<evidence type="ECO:0000313" key="1">
    <source>
        <dbReference type="EMBL" id="XDK31674.1"/>
    </source>
</evidence>
<sequence length="90" mass="10847">MVPTGEIKISLDEKSIRDHIEKELNKQIHQQLILVDINKLSEVTCMSDRYLEEEILHDPRVRMHEIRKVRKRWWIAQPTFKAIVDIVSEW</sequence>
<dbReference type="RefSeq" id="WP_368652400.1">
    <property type="nucleotide sequence ID" value="NZ_CP162599.1"/>
</dbReference>
<dbReference type="AlphaFoldDB" id="A0AB39HHW9"/>
<dbReference type="EMBL" id="CP162599">
    <property type="protein sequence ID" value="XDK31674.1"/>
    <property type="molecule type" value="Genomic_DNA"/>
</dbReference>
<name>A0AB39HHW9_9BACI</name>
<organism evidence="1">
    <name type="scientific">Ornithinibacillus sp. 4-3</name>
    <dbReference type="NCBI Taxonomy" id="3231488"/>
    <lineage>
        <taxon>Bacteria</taxon>
        <taxon>Bacillati</taxon>
        <taxon>Bacillota</taxon>
        <taxon>Bacilli</taxon>
        <taxon>Bacillales</taxon>
        <taxon>Bacillaceae</taxon>
        <taxon>Ornithinibacillus</taxon>
    </lineage>
</organism>
<gene>
    <name evidence="1" type="ORF">AB4Y30_11615</name>
</gene>
<proteinExistence type="predicted"/>
<accession>A0AB39HHW9</accession>
<protein>
    <submittedName>
        <fullName evidence="1">Uncharacterized protein</fullName>
    </submittedName>
</protein>
<reference evidence="1" key="1">
    <citation type="submission" date="2024-07" db="EMBL/GenBank/DDBJ databases">
        <title>Halotolerant mesophilic bacterium Ornithinibacillus sp. 4-3, sp. nov., isolated from soil.</title>
        <authorList>
            <person name="Sidarenka A.V."/>
            <person name="Guliayeva D.E."/>
            <person name="Leanovich S.I."/>
            <person name="Hileuskaya K.S."/>
            <person name="Akhremchuk A.E."/>
            <person name="Sikolenko M.A."/>
            <person name="Valentovich L.N."/>
        </authorList>
    </citation>
    <scope>NUCLEOTIDE SEQUENCE</scope>
    <source>
        <strain evidence="1">4-3</strain>
    </source>
</reference>